<dbReference type="PANTHER" id="PTHR30069">
    <property type="entry name" value="TONB-DEPENDENT OUTER MEMBRANE RECEPTOR"/>
    <property type="match status" value="1"/>
</dbReference>
<evidence type="ECO:0000256" key="10">
    <source>
        <dbReference type="PROSITE-ProRule" id="PRU01360"/>
    </source>
</evidence>
<protein>
    <submittedName>
        <fullName evidence="15">SusC/RagA family TonB-linked outer membrane protein</fullName>
    </submittedName>
</protein>
<comment type="caution">
    <text evidence="15">The sequence shown here is derived from an EMBL/GenBank/DDBJ whole genome shotgun (WGS) entry which is preliminary data.</text>
</comment>
<dbReference type="Gene3D" id="2.170.130.10">
    <property type="entry name" value="TonB-dependent receptor, plug domain"/>
    <property type="match status" value="1"/>
</dbReference>
<dbReference type="RefSeq" id="WP_236452988.1">
    <property type="nucleotide sequence ID" value="NZ_CBCSGE010000019.1"/>
</dbReference>
<comment type="subcellular location">
    <subcellularLocation>
        <location evidence="1 10">Cell outer membrane</location>
        <topology evidence="1 10">Multi-pass membrane protein</topology>
    </subcellularLocation>
</comment>
<dbReference type="InterPro" id="IPR012910">
    <property type="entry name" value="Plug_dom"/>
</dbReference>
<keyword evidence="5 12" id="KW-0732">Signal</keyword>
<dbReference type="Pfam" id="PF07715">
    <property type="entry name" value="Plug"/>
    <property type="match status" value="1"/>
</dbReference>
<dbReference type="InterPro" id="IPR000531">
    <property type="entry name" value="Beta-barrel_TonB"/>
</dbReference>
<dbReference type="InterPro" id="IPR037066">
    <property type="entry name" value="Plug_dom_sf"/>
</dbReference>
<evidence type="ECO:0000259" key="13">
    <source>
        <dbReference type="Pfam" id="PF00593"/>
    </source>
</evidence>
<dbReference type="PANTHER" id="PTHR30069:SF29">
    <property type="entry name" value="HEMOGLOBIN AND HEMOGLOBIN-HAPTOGLOBIN-BINDING PROTEIN 1-RELATED"/>
    <property type="match status" value="1"/>
</dbReference>
<keyword evidence="7 10" id="KW-0472">Membrane</keyword>
<dbReference type="Proteomes" id="UP001589607">
    <property type="component" value="Unassembled WGS sequence"/>
</dbReference>
<organism evidence="15 16">
    <name type="scientific">Flavobacterium jumunjinense</name>
    <dbReference type="NCBI Taxonomy" id="998845"/>
    <lineage>
        <taxon>Bacteria</taxon>
        <taxon>Pseudomonadati</taxon>
        <taxon>Bacteroidota</taxon>
        <taxon>Flavobacteriia</taxon>
        <taxon>Flavobacteriales</taxon>
        <taxon>Flavobacteriaceae</taxon>
        <taxon>Flavobacterium</taxon>
    </lineage>
</organism>
<keyword evidence="4 10" id="KW-0812">Transmembrane</keyword>
<evidence type="ECO:0000256" key="11">
    <source>
        <dbReference type="RuleBase" id="RU003357"/>
    </source>
</evidence>
<evidence type="ECO:0000256" key="9">
    <source>
        <dbReference type="ARBA" id="ARBA00023237"/>
    </source>
</evidence>
<keyword evidence="16" id="KW-1185">Reference proteome</keyword>
<evidence type="ECO:0000259" key="14">
    <source>
        <dbReference type="Pfam" id="PF07715"/>
    </source>
</evidence>
<dbReference type="InterPro" id="IPR039426">
    <property type="entry name" value="TonB-dep_rcpt-like"/>
</dbReference>
<feature type="chain" id="PRO_5046948251" evidence="12">
    <location>
        <begin position="23"/>
        <end position="1047"/>
    </location>
</feature>
<evidence type="ECO:0000313" key="15">
    <source>
        <dbReference type="EMBL" id="MFB9098282.1"/>
    </source>
</evidence>
<feature type="domain" description="TonB-dependent receptor-like beta-barrel" evidence="13">
    <location>
        <begin position="445"/>
        <end position="911"/>
    </location>
</feature>
<keyword evidence="8" id="KW-0675">Receptor</keyword>
<dbReference type="PROSITE" id="PS52016">
    <property type="entry name" value="TONB_DEPENDENT_REC_3"/>
    <property type="match status" value="1"/>
</dbReference>
<dbReference type="Gene3D" id="2.40.170.20">
    <property type="entry name" value="TonB-dependent receptor, beta-barrel domain"/>
    <property type="match status" value="1"/>
</dbReference>
<keyword evidence="2 10" id="KW-0813">Transport</keyword>
<dbReference type="InterPro" id="IPR036942">
    <property type="entry name" value="Beta-barrel_TonB_sf"/>
</dbReference>
<dbReference type="EMBL" id="JBHMEY010000071">
    <property type="protein sequence ID" value="MFB9098282.1"/>
    <property type="molecule type" value="Genomic_DNA"/>
</dbReference>
<evidence type="ECO:0000256" key="12">
    <source>
        <dbReference type="SAM" id="SignalP"/>
    </source>
</evidence>
<dbReference type="Pfam" id="PF00593">
    <property type="entry name" value="TonB_dep_Rec_b-barrel"/>
    <property type="match status" value="1"/>
</dbReference>
<feature type="signal peptide" evidence="12">
    <location>
        <begin position="1"/>
        <end position="22"/>
    </location>
</feature>
<dbReference type="SUPFAM" id="SSF49464">
    <property type="entry name" value="Carboxypeptidase regulatory domain-like"/>
    <property type="match status" value="1"/>
</dbReference>
<reference evidence="15 16" key="1">
    <citation type="submission" date="2024-09" db="EMBL/GenBank/DDBJ databases">
        <authorList>
            <person name="Sun Q."/>
            <person name="Mori K."/>
        </authorList>
    </citation>
    <scope>NUCLEOTIDE SEQUENCE [LARGE SCALE GENOMIC DNA]</scope>
    <source>
        <strain evidence="15 16">CECT 7955</strain>
    </source>
</reference>
<name>A0ABV5GSD4_9FLAO</name>
<dbReference type="InterPro" id="IPR008969">
    <property type="entry name" value="CarboxyPept-like_regulatory"/>
</dbReference>
<gene>
    <name evidence="15" type="ORF">ACFFVF_17365</name>
</gene>
<keyword evidence="3 10" id="KW-1134">Transmembrane beta strand</keyword>
<evidence type="ECO:0000256" key="8">
    <source>
        <dbReference type="ARBA" id="ARBA00023170"/>
    </source>
</evidence>
<evidence type="ECO:0000256" key="7">
    <source>
        <dbReference type="ARBA" id="ARBA00023136"/>
    </source>
</evidence>
<accession>A0ABV5GSD4</accession>
<dbReference type="InterPro" id="IPR023996">
    <property type="entry name" value="TonB-dep_OMP_SusC/RagA"/>
</dbReference>
<dbReference type="Pfam" id="PF13715">
    <property type="entry name" value="CarbopepD_reg_2"/>
    <property type="match status" value="1"/>
</dbReference>
<keyword evidence="6 11" id="KW-0798">TonB box</keyword>
<proteinExistence type="inferred from homology"/>
<evidence type="ECO:0000313" key="16">
    <source>
        <dbReference type="Proteomes" id="UP001589607"/>
    </source>
</evidence>
<dbReference type="NCBIfam" id="TIGR04056">
    <property type="entry name" value="OMP_RagA_SusC"/>
    <property type="match status" value="1"/>
</dbReference>
<evidence type="ECO:0000256" key="1">
    <source>
        <dbReference type="ARBA" id="ARBA00004571"/>
    </source>
</evidence>
<dbReference type="SUPFAM" id="SSF56935">
    <property type="entry name" value="Porins"/>
    <property type="match status" value="1"/>
</dbReference>
<sequence length="1047" mass="115488">MKLNFKLICFLFVLLMNGVSFAQVKTISGIVSDSQGPLPGASVTVSGTQKGVITNFDGGFEISATVGDELTFSYLGYKSRVVAVGASKTINVTLQEDVVIANEVVVSGYQVKKKEDITGSYSVITREDLGDQKVTTIGEALVGVAGVQVVNNSGQPGSNPTIRLRGPASLNGNLNPLIILDGAEYRGNLNTINFDDLQSQTVLKDADAVAIYGNRGARGVIVLTTKKGKNKNGSGQFSFATSYGISDKAMKEYDYVDATQMMQLIWKASRNSFINGGLDQATASNLASTTLTGQTGGYNPFNVAQPIDNNGNVVAGAELLYDTDWYDLVTQKAFRQDVNLSYSGNTDKTNYFLSGNFLDQDGIMLNSKFKRVSGRFNLETEAKKWLKVGFVGGFSDSFSNVPTQGDNAFSNNLAFTRSVSNIYPVYTRSVVDGSLVLDGNGEPIYDWGDGANGGGTRGFYSPYSPLFIANNNLNKYDRTSFDIAPYIEISFAKDLKLKSQYSYNFYLIEGNTYQDPRFGSGTAVNGRSTKDRDVTQSFTWFNTLSYNKTLAEKHKISLLAGQEMYDTTFKSMNASGTGFPLAGLDELDLATTPASVGSLTLQNRLFSFFGRGDYSFDRRYAISGTFRRDASSRFIGDNRWVNSWSVGGSWTLTNESFLEGINNLDLIKIRASYGLVPNEDIGSSSQFLFPYFGANGNGDGGDIMTSSGLVPTRNSNPNLTWEVHKKTNIGLDFGFFKNRINGSFEYYNNKITDLIYREFLPPSENGGLPTWVNSASMTNKGWELEINSVNVSNDNFSWNSSFSISSVKNNIDYIKAPNLTGTFNWDTGHDRYEFYMQEWAGVDSATGAPLWYQDVLDVNGNVTGQTTTSTYANATRYYTGKSALPDFDGRFANMFKYKNFDLNIVMAYRFGNYIYNGDYAGLMHGFHGSNPGSQLHPNIYDAWEQPGDVTDVPLLSLDNDQSNSRSTRWLQKGDFVRLRTVSLGYSLDRKILDKANIASMRLYVSADNYFTWKKEDNIDDPEQSYDGQTSDNTTMLKTLTFGINVKL</sequence>
<evidence type="ECO:0000256" key="4">
    <source>
        <dbReference type="ARBA" id="ARBA00022692"/>
    </source>
</evidence>
<evidence type="ECO:0000256" key="2">
    <source>
        <dbReference type="ARBA" id="ARBA00022448"/>
    </source>
</evidence>
<comment type="similarity">
    <text evidence="10 11">Belongs to the TonB-dependent receptor family.</text>
</comment>
<feature type="domain" description="TonB-dependent receptor plug" evidence="14">
    <location>
        <begin position="113"/>
        <end position="220"/>
    </location>
</feature>
<evidence type="ECO:0000256" key="3">
    <source>
        <dbReference type="ARBA" id="ARBA00022452"/>
    </source>
</evidence>
<evidence type="ECO:0000256" key="6">
    <source>
        <dbReference type="ARBA" id="ARBA00023077"/>
    </source>
</evidence>
<keyword evidence="9 10" id="KW-0998">Cell outer membrane</keyword>
<dbReference type="Gene3D" id="2.60.40.1120">
    <property type="entry name" value="Carboxypeptidase-like, regulatory domain"/>
    <property type="match status" value="1"/>
</dbReference>
<evidence type="ECO:0000256" key="5">
    <source>
        <dbReference type="ARBA" id="ARBA00022729"/>
    </source>
</evidence>